<proteinExistence type="predicted"/>
<dbReference type="EMBL" id="CAJOBI010164474">
    <property type="protein sequence ID" value="CAF4864020.1"/>
    <property type="molecule type" value="Genomic_DNA"/>
</dbReference>
<dbReference type="AlphaFoldDB" id="A0A8S3C5G0"/>
<feature type="non-terminal residue" evidence="1">
    <location>
        <position position="1"/>
    </location>
</feature>
<protein>
    <submittedName>
        <fullName evidence="1">Uncharacterized protein</fullName>
    </submittedName>
</protein>
<evidence type="ECO:0000313" key="1">
    <source>
        <dbReference type="EMBL" id="CAF4864020.1"/>
    </source>
</evidence>
<dbReference type="Proteomes" id="UP000676336">
    <property type="component" value="Unassembled WGS sequence"/>
</dbReference>
<reference evidence="1" key="1">
    <citation type="submission" date="2021-02" db="EMBL/GenBank/DDBJ databases">
        <authorList>
            <person name="Nowell W R."/>
        </authorList>
    </citation>
    <scope>NUCLEOTIDE SEQUENCE</scope>
</reference>
<name>A0A8S3C5G0_9BILA</name>
<accession>A0A8S3C5G0</accession>
<sequence>NDILQKQNISDSPSSCNLLEEAQMMIKHDVSSRDLLPQLGTEYQFRVTVLEASQISSDYAD</sequence>
<feature type="non-terminal residue" evidence="1">
    <location>
        <position position="61"/>
    </location>
</feature>
<evidence type="ECO:0000313" key="2">
    <source>
        <dbReference type="Proteomes" id="UP000676336"/>
    </source>
</evidence>
<organism evidence="1 2">
    <name type="scientific">Rotaria magnacalcarata</name>
    <dbReference type="NCBI Taxonomy" id="392030"/>
    <lineage>
        <taxon>Eukaryota</taxon>
        <taxon>Metazoa</taxon>
        <taxon>Spiralia</taxon>
        <taxon>Gnathifera</taxon>
        <taxon>Rotifera</taxon>
        <taxon>Eurotatoria</taxon>
        <taxon>Bdelloidea</taxon>
        <taxon>Philodinida</taxon>
        <taxon>Philodinidae</taxon>
        <taxon>Rotaria</taxon>
    </lineage>
</organism>
<comment type="caution">
    <text evidence="1">The sequence shown here is derived from an EMBL/GenBank/DDBJ whole genome shotgun (WGS) entry which is preliminary data.</text>
</comment>
<gene>
    <name evidence="1" type="ORF">SMN809_LOCUS50002</name>
</gene>